<evidence type="ECO:0000313" key="2">
    <source>
        <dbReference type="EMBL" id="PIP75437.1"/>
    </source>
</evidence>
<keyword evidence="1" id="KW-0175">Coiled coil</keyword>
<dbReference type="EMBL" id="PCTN01000164">
    <property type="protein sequence ID" value="PIP75437.1"/>
    <property type="molecule type" value="Genomic_DNA"/>
</dbReference>
<feature type="coiled-coil region" evidence="1">
    <location>
        <begin position="248"/>
        <end position="275"/>
    </location>
</feature>
<sequence>MGDGKGENIYYAIPANYDIIKNMINTHINPNKQLFKWGPIDGLPIYVDFFNIAFAKYQKKFYPWPDVIGYFRKEKMTFILDYQELYDSGAINFQKYILNDKNFKKYYQQWNSTLKNILNFQAQIDQEKLSRLDNEAIAKIFKQWSGLYFNFWTIGLLPELSNWGGEQILKWELESKVNNADFIMLFERLSAPEKLSFYQKTDLELLKLKKYQGKKLFNAKLSVYQQEYFHILNSYHHTQILNKQYFVEELLKHSRQKAEQKIQELEILPQKIKQEKRELIKKYKLSPKIQRIAERLSFCIWCKTSANFIFLELIIILTYF</sequence>
<evidence type="ECO:0000256" key="1">
    <source>
        <dbReference type="SAM" id="Coils"/>
    </source>
</evidence>
<name>A0A2H0CZU1_9BACT</name>
<protein>
    <submittedName>
        <fullName evidence="2">Uncharacterized protein</fullName>
    </submittedName>
</protein>
<accession>A0A2H0CZU1</accession>
<organism evidence="2 3">
    <name type="scientific">Candidatus Kuenenbacteria bacterium CG22_combo_CG10-13_8_21_14_all_39_9</name>
    <dbReference type="NCBI Taxonomy" id="1974621"/>
    <lineage>
        <taxon>Bacteria</taxon>
        <taxon>Candidatus Kueneniibacteriota</taxon>
    </lineage>
</organism>
<reference evidence="2 3" key="1">
    <citation type="submission" date="2017-09" db="EMBL/GenBank/DDBJ databases">
        <title>Depth-based differentiation of microbial function through sediment-hosted aquifers and enrichment of novel symbionts in the deep terrestrial subsurface.</title>
        <authorList>
            <person name="Probst A.J."/>
            <person name="Ladd B."/>
            <person name="Jarett J.K."/>
            <person name="Geller-Mcgrath D.E."/>
            <person name="Sieber C.M."/>
            <person name="Emerson J.B."/>
            <person name="Anantharaman K."/>
            <person name="Thomas B.C."/>
            <person name="Malmstrom R."/>
            <person name="Stieglmeier M."/>
            <person name="Klingl A."/>
            <person name="Woyke T."/>
            <person name="Ryan C.M."/>
            <person name="Banfield J.F."/>
        </authorList>
    </citation>
    <scope>NUCLEOTIDE SEQUENCE [LARGE SCALE GENOMIC DNA]</scope>
    <source>
        <strain evidence="2">CG22_combo_CG10-13_8_21_14_all_39_9</strain>
    </source>
</reference>
<dbReference type="Proteomes" id="UP000230159">
    <property type="component" value="Unassembled WGS sequence"/>
</dbReference>
<proteinExistence type="predicted"/>
<gene>
    <name evidence="2" type="ORF">COW86_03805</name>
</gene>
<evidence type="ECO:0000313" key="3">
    <source>
        <dbReference type="Proteomes" id="UP000230159"/>
    </source>
</evidence>
<comment type="caution">
    <text evidence="2">The sequence shown here is derived from an EMBL/GenBank/DDBJ whole genome shotgun (WGS) entry which is preliminary data.</text>
</comment>
<dbReference type="AlphaFoldDB" id="A0A2H0CZU1"/>